<name>A0A9E7MBW1_9EURY</name>
<dbReference type="PANTHER" id="PTHR33360">
    <property type="entry name" value="TRANSPOSASE FOR INSERTION SEQUENCE ELEMENT IS200"/>
    <property type="match status" value="1"/>
</dbReference>
<dbReference type="GO" id="GO:0003677">
    <property type="term" value="F:DNA binding"/>
    <property type="evidence" value="ECO:0007669"/>
    <property type="project" value="InterPro"/>
</dbReference>
<sequence length="138" mass="16259">MKYKLDRGAHSVYSLHYHLIFVVKYRRKVFTNDKIIDFLKQKIHEISETFEVEVLAIECDADHVHILFKAKPTLNIPKYINALKTITSREIRRKFPEVKKKLWKNVFWSPSYFLATTGQVTLDVLKKYVESQGENGAD</sequence>
<dbReference type="RefSeq" id="WP_251949679.1">
    <property type="nucleotide sequence ID" value="NZ_CP080572.1"/>
</dbReference>
<evidence type="ECO:0000313" key="3">
    <source>
        <dbReference type="Proteomes" id="UP001056425"/>
    </source>
</evidence>
<keyword evidence="3" id="KW-1185">Reference proteome</keyword>
<dbReference type="Pfam" id="PF01797">
    <property type="entry name" value="Y1_Tnp"/>
    <property type="match status" value="1"/>
</dbReference>
<dbReference type="KEGG" id="thei:K1720_02710"/>
<dbReference type="Proteomes" id="UP001056425">
    <property type="component" value="Chromosome"/>
</dbReference>
<dbReference type="AlphaFoldDB" id="A0A9E7MBW1"/>
<dbReference type="GO" id="GO:0006313">
    <property type="term" value="P:DNA transposition"/>
    <property type="evidence" value="ECO:0007669"/>
    <property type="project" value="InterPro"/>
</dbReference>
<protein>
    <submittedName>
        <fullName evidence="2">IS200/IS605 family transposase</fullName>
    </submittedName>
</protein>
<gene>
    <name evidence="2" type="primary">tnpA</name>
    <name evidence="2" type="ORF">K1720_02710</name>
</gene>
<dbReference type="GeneID" id="72777220"/>
<dbReference type="SUPFAM" id="SSF143422">
    <property type="entry name" value="Transposase IS200-like"/>
    <property type="match status" value="1"/>
</dbReference>
<dbReference type="InterPro" id="IPR036515">
    <property type="entry name" value="Transposase_17_sf"/>
</dbReference>
<dbReference type="PANTHER" id="PTHR33360:SF4">
    <property type="entry name" value="TRANSPOSASE IS200-LIKE PROTEIN"/>
    <property type="match status" value="1"/>
</dbReference>
<reference evidence="2 3" key="1">
    <citation type="submission" date="2021-08" db="EMBL/GenBank/DDBJ databases">
        <title>Thermococcus onnuriiensis IOH2.</title>
        <authorList>
            <person name="Park Y.-J."/>
        </authorList>
    </citation>
    <scope>NUCLEOTIDE SEQUENCE [LARGE SCALE GENOMIC DNA]</scope>
    <source>
        <strain evidence="2 3">IOH2</strain>
    </source>
</reference>
<dbReference type="SMART" id="SM01321">
    <property type="entry name" value="Y1_Tnp"/>
    <property type="match status" value="1"/>
</dbReference>
<dbReference type="NCBIfam" id="NF033573">
    <property type="entry name" value="transpos_IS200"/>
    <property type="match status" value="1"/>
</dbReference>
<dbReference type="EMBL" id="CP080572">
    <property type="protein sequence ID" value="USH00398.1"/>
    <property type="molecule type" value="Genomic_DNA"/>
</dbReference>
<evidence type="ECO:0000259" key="1">
    <source>
        <dbReference type="SMART" id="SM01321"/>
    </source>
</evidence>
<accession>A0A9E7MBW1</accession>
<dbReference type="GO" id="GO:0004803">
    <property type="term" value="F:transposase activity"/>
    <property type="evidence" value="ECO:0007669"/>
    <property type="project" value="InterPro"/>
</dbReference>
<dbReference type="InterPro" id="IPR002686">
    <property type="entry name" value="Transposase_17"/>
</dbReference>
<proteinExistence type="predicted"/>
<feature type="domain" description="Transposase IS200-like" evidence="1">
    <location>
        <begin position="12"/>
        <end position="132"/>
    </location>
</feature>
<evidence type="ECO:0000313" key="2">
    <source>
        <dbReference type="EMBL" id="USH00398.1"/>
    </source>
</evidence>
<organism evidence="2 3">
    <name type="scientific">Thermococcus argininiproducens</name>
    <dbReference type="NCBI Taxonomy" id="2866384"/>
    <lineage>
        <taxon>Archaea</taxon>
        <taxon>Methanobacteriati</taxon>
        <taxon>Methanobacteriota</taxon>
        <taxon>Thermococci</taxon>
        <taxon>Thermococcales</taxon>
        <taxon>Thermococcaceae</taxon>
        <taxon>Thermococcus</taxon>
    </lineage>
</organism>
<dbReference type="Gene3D" id="3.30.70.1290">
    <property type="entry name" value="Transposase IS200-like"/>
    <property type="match status" value="1"/>
</dbReference>